<organism evidence="1 2">
    <name type="scientific">Photobacterium lipolyticum</name>
    <dbReference type="NCBI Taxonomy" id="266810"/>
    <lineage>
        <taxon>Bacteria</taxon>
        <taxon>Pseudomonadati</taxon>
        <taxon>Pseudomonadota</taxon>
        <taxon>Gammaproteobacteria</taxon>
        <taxon>Vibrionales</taxon>
        <taxon>Vibrionaceae</taxon>
        <taxon>Photobacterium</taxon>
    </lineage>
</organism>
<accession>A0A2T3MX10</accession>
<name>A0A2T3MX10_9GAMM</name>
<sequence>MQHSQLISVKKISKSGFTLRLESLIDKGYAPMAYRYLTLTSQLNFNDTKRHFSLFVNCTFVR</sequence>
<evidence type="ECO:0000313" key="1">
    <source>
        <dbReference type="EMBL" id="PSW04377.1"/>
    </source>
</evidence>
<gene>
    <name evidence="1" type="ORF">C9I89_13720</name>
</gene>
<protein>
    <submittedName>
        <fullName evidence="1">Uncharacterized protein</fullName>
    </submittedName>
</protein>
<keyword evidence="2" id="KW-1185">Reference proteome</keyword>
<comment type="caution">
    <text evidence="1">The sequence shown here is derived from an EMBL/GenBank/DDBJ whole genome shotgun (WGS) entry which is preliminary data.</text>
</comment>
<proteinExistence type="predicted"/>
<dbReference type="AlphaFoldDB" id="A0A2T3MX10"/>
<dbReference type="Proteomes" id="UP000240904">
    <property type="component" value="Unassembled WGS sequence"/>
</dbReference>
<evidence type="ECO:0000313" key="2">
    <source>
        <dbReference type="Proteomes" id="UP000240904"/>
    </source>
</evidence>
<dbReference type="EMBL" id="PYMC01000009">
    <property type="protein sequence ID" value="PSW04377.1"/>
    <property type="molecule type" value="Genomic_DNA"/>
</dbReference>
<reference evidence="1 2" key="1">
    <citation type="submission" date="2018-03" db="EMBL/GenBank/DDBJ databases">
        <title>Whole genome sequencing of Histamine producing bacteria.</title>
        <authorList>
            <person name="Butler K."/>
        </authorList>
    </citation>
    <scope>NUCLEOTIDE SEQUENCE [LARGE SCALE GENOMIC DNA]</scope>
    <source>
        <strain evidence="1 2">DSM 16190</strain>
    </source>
</reference>